<dbReference type="SUPFAM" id="SSF50729">
    <property type="entry name" value="PH domain-like"/>
    <property type="match status" value="1"/>
</dbReference>
<dbReference type="Pfam" id="PF16613">
    <property type="entry name" value="RGS12_us1"/>
    <property type="match status" value="1"/>
</dbReference>
<evidence type="ECO:0008006" key="10">
    <source>
        <dbReference type="Google" id="ProtNLM"/>
    </source>
</evidence>
<dbReference type="InterPro" id="IPR036305">
    <property type="entry name" value="RGS_sf"/>
</dbReference>
<feature type="compositionally biased region" description="Polar residues" evidence="5">
    <location>
        <begin position="183"/>
        <end position="197"/>
    </location>
</feature>
<sequence length="1327" mass="143812">MIVGYLGSIELASIGASLESDSLQAIRCSMRRLRAEQKIHSLVLMKVMHDSVRLCSDRGHVLATYPAEKLAFSACCPDDRRFFGLVTMQATDDHDEFHFSCGRDEEGSLRTSCHVFIVDPDLCQHQVHSCVSRRFGFECTPDPDTGAAWSSRPALSLSSILYRDMGDNIEGVRARAFHDPDNDAQQNHSTSSNSDSGIGNFLPEEKSNRVLLVDLGGPPNHNHISGPRHWDSPPSSQQAWSPTLGASAPLPPPPPPPALRNGHYRHDPHLADLPHPLPLAHPDVPGRHSRGVNPNHNSQGKRGGAVGGEKRGGGGAGVEPQRWLPVHVLRDWRQQHHHSQLQGLSSDQESYAESTDGWSSANCSTLPPPMNKIPADRYRAPLAPGDNLPAPGGSQPPPPSHPLSHAHRLAAQKEEWAKKLFGDRERGGAEREKKRGNTKEGDKKGGRFRGLTMGFPPLPQKTLSVDSESAADPKVSSCVRGEQDEPEEEALLQASLELQYKLNSVELQGCSSDNSLNSNASLPSVQSHRRQTERRVASWAVCFERLLQDPVGVRYFSEFLKKEFSEENILFWQACEFFSHVPENDKKQRAREIYNSFLSSKATTPVNIDSQAQLADDILNAPRPDMFKEQQLQLHAVPQVSAVPGVYAGGGGGKTLAGPLPHPQQPNSKHSTTSSDRSNLSTPKKEDKKSKSGRSLNDDSKDDSGDRKKGLFFSWSRNRSFGKGPKKRELADFNYNFSGSNGRRESQGSLSSGASLELGTPGSGKNEVDASRGAVSVSAERGGSSAPLRQCNISLPDGSCCSVPLRAGVSIRELLLGLCEKLCINLAAIDLFLVGGEKPLVLDQDCLTLCSRDLRLEKRTLFRLDLVPINRSVGLKAKPTKPVAEVLRPVVAKYGLHLANLVARISGEMEPLDLGLPISNLDGLRVVLDLAENTPAKADKQKAAPSKNLVAASTSRNQSTTGEDRPSGKAGSARPHGENGPDTGSQPLPNHSVSLHKAPEKRKQKKINIDEAEEFFDLISKAQSNRADDQRGLLNKSDLQLPDFLRLSPVTTNRAAPPPYDTEPSCSTPHTRNPNNGSLPSSGRRGNKANSNDRGGGGGGGHLLNASHQSQSLDSALGTESGGGRKGRPPPPFPGTISPIHPSTRGPKSVQMLEEDTLSDLTLVGEGDIDSPCLTYVTPSPSSANPTPDPNSKHRTGGLAQVLPRWPDPINTNTGTHTSAQLFLHGHSTLCVSSAVPSPQAFLVATTDKEDSRRAQRGPRDLQRSQGSELDRKWEGVALELRCRGSRMRSAVYQTSDLPSMVPARRQMEQSEGKGQIDRSKLKATFV</sequence>
<evidence type="ECO:0000259" key="7">
    <source>
        <dbReference type="PROSITE" id="PS50898"/>
    </source>
</evidence>
<dbReference type="InterPro" id="IPR006020">
    <property type="entry name" value="PTB/PI_dom"/>
</dbReference>
<proteinExistence type="predicted"/>
<dbReference type="GO" id="GO:0005634">
    <property type="term" value="C:nucleus"/>
    <property type="evidence" value="ECO:0007669"/>
    <property type="project" value="TreeGrafter"/>
</dbReference>
<dbReference type="Gene3D" id="1.10.167.10">
    <property type="entry name" value="Regulator of G-protein Signalling 4, domain 2"/>
    <property type="match status" value="1"/>
</dbReference>
<protein>
    <recommendedName>
        <fullName evidence="10">Regulator of G-protein signaling 12</fullName>
    </recommendedName>
</protein>
<feature type="compositionally biased region" description="Basic and acidic residues" evidence="5">
    <location>
        <begin position="420"/>
        <end position="445"/>
    </location>
</feature>
<dbReference type="Pfam" id="PF16611">
    <property type="entry name" value="RGS12_us2"/>
    <property type="match status" value="1"/>
</dbReference>
<feature type="domain" description="RBD" evidence="7">
    <location>
        <begin position="861"/>
        <end position="931"/>
    </location>
</feature>
<feature type="domain" description="RBD" evidence="7">
    <location>
        <begin position="789"/>
        <end position="859"/>
    </location>
</feature>
<evidence type="ECO:0000256" key="5">
    <source>
        <dbReference type="SAM" id="MobiDB-lite"/>
    </source>
</evidence>
<dbReference type="Pfam" id="PF00615">
    <property type="entry name" value="RGS"/>
    <property type="match status" value="1"/>
</dbReference>
<dbReference type="SMART" id="SM00315">
    <property type="entry name" value="RGS"/>
    <property type="match status" value="1"/>
</dbReference>
<feature type="region of interest" description="Disordered" evidence="5">
    <location>
        <begin position="652"/>
        <end position="709"/>
    </location>
</feature>
<dbReference type="PANTHER" id="PTHR45945">
    <property type="entry name" value="REGULATOR OF G-PROTEIN SIGNALING LOCO"/>
    <property type="match status" value="1"/>
</dbReference>
<feature type="region of interest" description="Disordered" evidence="5">
    <location>
        <begin position="935"/>
        <end position="1006"/>
    </location>
</feature>
<dbReference type="CDD" id="cd17136">
    <property type="entry name" value="RBD1_RGS12"/>
    <property type="match status" value="1"/>
</dbReference>
<dbReference type="Proteomes" id="UP000518266">
    <property type="component" value="Unassembled WGS sequence"/>
</dbReference>
<evidence type="ECO:0000313" key="9">
    <source>
        <dbReference type="Proteomes" id="UP000518266"/>
    </source>
</evidence>
<dbReference type="InterPro" id="IPR016137">
    <property type="entry name" value="RGS"/>
</dbReference>
<dbReference type="GO" id="GO:0007165">
    <property type="term" value="P:signal transduction"/>
    <property type="evidence" value="ECO:0007669"/>
    <property type="project" value="InterPro"/>
</dbReference>
<feature type="region of interest" description="Disordered" evidence="5">
    <location>
        <begin position="420"/>
        <end position="489"/>
    </location>
</feature>
<feature type="compositionally biased region" description="Basic and acidic residues" evidence="5">
    <location>
        <begin position="1308"/>
        <end position="1321"/>
    </location>
</feature>
<dbReference type="GO" id="GO:0005886">
    <property type="term" value="C:plasma membrane"/>
    <property type="evidence" value="ECO:0007669"/>
    <property type="project" value="TreeGrafter"/>
</dbReference>
<dbReference type="EMBL" id="JAAKFY010000017">
    <property type="protein sequence ID" value="KAF3843920.1"/>
    <property type="molecule type" value="Genomic_DNA"/>
</dbReference>
<dbReference type="Gene3D" id="2.30.29.30">
    <property type="entry name" value="Pleckstrin-homology domain (PH domain)/Phosphotyrosine-binding domain (PTB)"/>
    <property type="match status" value="1"/>
</dbReference>
<keyword evidence="4" id="KW-0677">Repeat</keyword>
<gene>
    <name evidence="8" type="ORF">F7725_015968</name>
</gene>
<dbReference type="InterPro" id="IPR003109">
    <property type="entry name" value="GoLoco_motif"/>
</dbReference>
<dbReference type="Pfam" id="PF02188">
    <property type="entry name" value="GoLoco"/>
    <property type="match status" value="1"/>
</dbReference>
<dbReference type="InterPro" id="IPR046995">
    <property type="entry name" value="RGS10/12/14-like"/>
</dbReference>
<dbReference type="SMART" id="SM00462">
    <property type="entry name" value="PTB"/>
    <property type="match status" value="1"/>
</dbReference>
<dbReference type="Gene3D" id="1.10.196.10">
    <property type="match status" value="1"/>
</dbReference>
<feature type="compositionally biased region" description="Polar residues" evidence="5">
    <location>
        <begin position="951"/>
        <end position="961"/>
    </location>
</feature>
<dbReference type="InterPro" id="IPR044926">
    <property type="entry name" value="RGS_subdomain_2"/>
</dbReference>
<evidence type="ECO:0000256" key="4">
    <source>
        <dbReference type="ARBA" id="ARBA00022737"/>
    </source>
</evidence>
<dbReference type="GO" id="GO:0005737">
    <property type="term" value="C:cytoplasm"/>
    <property type="evidence" value="ECO:0007669"/>
    <property type="project" value="UniProtKB-SubCell"/>
</dbReference>
<dbReference type="SMART" id="SM00390">
    <property type="entry name" value="GoLoco"/>
    <property type="match status" value="1"/>
</dbReference>
<dbReference type="GO" id="GO:0005096">
    <property type="term" value="F:GTPase activator activity"/>
    <property type="evidence" value="ECO:0007669"/>
    <property type="project" value="UniProtKB-KW"/>
</dbReference>
<feature type="region of interest" description="Disordered" evidence="5">
    <location>
        <begin position="740"/>
        <end position="785"/>
    </location>
</feature>
<dbReference type="InterPro" id="IPR029071">
    <property type="entry name" value="Ubiquitin-like_domsf"/>
</dbReference>
<dbReference type="GO" id="GO:0008277">
    <property type="term" value="P:regulation of G protein-coupled receptor signaling pathway"/>
    <property type="evidence" value="ECO:0007669"/>
    <property type="project" value="TreeGrafter"/>
</dbReference>
<dbReference type="PANTHER" id="PTHR45945:SF1">
    <property type="entry name" value="REGULATOR OF G-PROTEIN SIGNALING 12"/>
    <property type="match status" value="1"/>
</dbReference>
<feature type="compositionally biased region" description="Polar residues" evidence="5">
    <location>
        <begin position="982"/>
        <end position="993"/>
    </location>
</feature>
<evidence type="ECO:0000313" key="8">
    <source>
        <dbReference type="EMBL" id="KAF3843920.1"/>
    </source>
</evidence>
<feature type="compositionally biased region" description="Low complexity" evidence="5">
    <location>
        <begin position="747"/>
        <end position="759"/>
    </location>
</feature>
<comment type="caution">
    <text evidence="8">The sequence shown here is derived from an EMBL/GenBank/DDBJ whole genome shotgun (WGS) entry which is preliminary data.</text>
</comment>
<dbReference type="Pfam" id="PF02196">
    <property type="entry name" value="RBD"/>
    <property type="match status" value="1"/>
</dbReference>
<feature type="compositionally biased region" description="Polar residues" evidence="5">
    <location>
        <begin position="1064"/>
        <end position="1081"/>
    </location>
</feature>
<dbReference type="Gene3D" id="3.10.20.90">
    <property type="entry name" value="Phosphatidylinositol 3-kinase Catalytic Subunit, Chain A, domain 1"/>
    <property type="match status" value="1"/>
</dbReference>
<feature type="compositionally biased region" description="Polar residues" evidence="5">
    <location>
        <begin position="665"/>
        <end position="682"/>
    </location>
</feature>
<dbReference type="Pfam" id="PF16612">
    <property type="entry name" value="RGS12_usC"/>
    <property type="match status" value="1"/>
</dbReference>
<feature type="region of interest" description="Disordered" evidence="5">
    <location>
        <begin position="178"/>
        <end position="321"/>
    </location>
</feature>
<keyword evidence="2" id="KW-0343">GTPase activation</keyword>
<feature type="region of interest" description="Disordered" evidence="5">
    <location>
        <begin position="1172"/>
        <end position="1197"/>
    </location>
</feature>
<dbReference type="InterPro" id="IPR011993">
    <property type="entry name" value="PH-like_dom_sf"/>
</dbReference>
<name>A0A7J5Y3H7_DISMA</name>
<feature type="region of interest" description="Disordered" evidence="5">
    <location>
        <begin position="339"/>
        <end position="406"/>
    </location>
</feature>
<evidence type="ECO:0000259" key="6">
    <source>
        <dbReference type="PROSITE" id="PS50132"/>
    </source>
</evidence>
<feature type="compositionally biased region" description="Polar residues" evidence="5">
    <location>
        <begin position="1177"/>
        <end position="1186"/>
    </location>
</feature>
<dbReference type="SMART" id="SM00455">
    <property type="entry name" value="RBD"/>
    <property type="match status" value="2"/>
</dbReference>
<feature type="domain" description="RGS" evidence="6">
    <location>
        <begin position="542"/>
        <end position="602"/>
    </location>
</feature>
<dbReference type="PROSITE" id="PS50898">
    <property type="entry name" value="RBD"/>
    <property type="match status" value="2"/>
</dbReference>
<reference evidence="8 9" key="1">
    <citation type="submission" date="2020-03" db="EMBL/GenBank/DDBJ databases">
        <title>Dissostichus mawsoni Genome sequencing and assembly.</title>
        <authorList>
            <person name="Park H."/>
        </authorList>
    </citation>
    <scope>NUCLEOTIDE SEQUENCE [LARGE SCALE GENOMIC DNA]</scope>
    <source>
        <strain evidence="8">DM0001</strain>
        <tissue evidence="8">Muscle</tissue>
    </source>
</reference>
<dbReference type="PRINTS" id="PR01301">
    <property type="entry name" value="RGSPROTEIN"/>
</dbReference>
<dbReference type="InterPro" id="IPR003116">
    <property type="entry name" value="RBD_dom"/>
</dbReference>
<dbReference type="PROSITE" id="PS50877">
    <property type="entry name" value="GOLOCO"/>
    <property type="match status" value="1"/>
</dbReference>
<dbReference type="SUPFAM" id="SSF48097">
    <property type="entry name" value="Regulator of G-protein signaling, RGS"/>
    <property type="match status" value="1"/>
</dbReference>
<feature type="compositionally biased region" description="Gly residues" evidence="5">
    <location>
        <begin position="301"/>
        <end position="317"/>
    </location>
</feature>
<feature type="region of interest" description="Disordered" evidence="5">
    <location>
        <begin position="1050"/>
        <end position="1150"/>
    </location>
</feature>
<dbReference type="FunFam" id="1.10.167.10:FF:000001">
    <property type="entry name" value="Putative regulator of g-protein signaling 12"/>
    <property type="match status" value="1"/>
</dbReference>
<feature type="region of interest" description="Disordered" evidence="5">
    <location>
        <begin position="1308"/>
        <end position="1327"/>
    </location>
</feature>
<keyword evidence="9" id="KW-1185">Reference proteome</keyword>
<dbReference type="InterPro" id="IPR024066">
    <property type="entry name" value="RGS_subdom1/3"/>
</dbReference>
<keyword evidence="3" id="KW-0963">Cytoplasm</keyword>
<dbReference type="CDD" id="cd13162">
    <property type="entry name" value="PTB_RGS12"/>
    <property type="match status" value="1"/>
</dbReference>
<evidence type="ECO:0000256" key="2">
    <source>
        <dbReference type="ARBA" id="ARBA00022468"/>
    </source>
</evidence>
<feature type="compositionally biased region" description="Pro residues" evidence="5">
    <location>
        <begin position="249"/>
        <end position="258"/>
    </location>
</feature>
<evidence type="ECO:0000256" key="3">
    <source>
        <dbReference type="ARBA" id="ARBA00022490"/>
    </source>
</evidence>
<evidence type="ECO:0000256" key="1">
    <source>
        <dbReference type="ARBA" id="ARBA00004496"/>
    </source>
</evidence>
<feature type="compositionally biased region" description="Low complexity" evidence="5">
    <location>
        <begin position="273"/>
        <end position="283"/>
    </location>
</feature>
<dbReference type="PROSITE" id="PS50132">
    <property type="entry name" value="RGS"/>
    <property type="match status" value="1"/>
</dbReference>
<feature type="compositionally biased region" description="Polar residues" evidence="5">
    <location>
        <begin position="349"/>
        <end position="365"/>
    </location>
</feature>
<comment type="subcellular location">
    <subcellularLocation>
        <location evidence="1">Cytoplasm</location>
    </subcellularLocation>
</comment>
<dbReference type="OrthoDB" id="196547at2759"/>
<accession>A0A7J5Y3H7</accession>
<feature type="region of interest" description="Disordered" evidence="5">
    <location>
        <begin position="1247"/>
        <end position="1270"/>
    </location>
</feature>
<dbReference type="SUPFAM" id="SSF54236">
    <property type="entry name" value="Ubiquitin-like"/>
    <property type="match status" value="2"/>
</dbReference>
<organism evidence="8 9">
    <name type="scientific">Dissostichus mawsoni</name>
    <name type="common">Antarctic cod</name>
    <dbReference type="NCBI Taxonomy" id="36200"/>
    <lineage>
        <taxon>Eukaryota</taxon>
        <taxon>Metazoa</taxon>
        <taxon>Chordata</taxon>
        <taxon>Craniata</taxon>
        <taxon>Vertebrata</taxon>
        <taxon>Euteleostomi</taxon>
        <taxon>Actinopterygii</taxon>
        <taxon>Neopterygii</taxon>
        <taxon>Teleostei</taxon>
        <taxon>Neoteleostei</taxon>
        <taxon>Acanthomorphata</taxon>
        <taxon>Eupercaria</taxon>
        <taxon>Perciformes</taxon>
        <taxon>Notothenioidei</taxon>
        <taxon>Nototheniidae</taxon>
        <taxon>Dissostichus</taxon>
    </lineage>
</organism>
<feature type="compositionally biased region" description="Basic and acidic residues" evidence="5">
    <location>
        <begin position="683"/>
        <end position="709"/>
    </location>
</feature>